<accession>A0A3E4LH51</accession>
<evidence type="ECO:0000313" key="5">
    <source>
        <dbReference type="Proteomes" id="UP000260793"/>
    </source>
</evidence>
<evidence type="ECO:0000313" key="2">
    <source>
        <dbReference type="EMBL" id="RGK36051.1"/>
    </source>
</evidence>
<feature type="transmembrane region" description="Helical" evidence="1">
    <location>
        <begin position="108"/>
        <end position="128"/>
    </location>
</feature>
<evidence type="ECO:0000256" key="1">
    <source>
        <dbReference type="SAM" id="Phobius"/>
    </source>
</evidence>
<dbReference type="AlphaFoldDB" id="A0A3E4LH51"/>
<evidence type="ECO:0000313" key="6">
    <source>
        <dbReference type="Proteomes" id="UP000284902"/>
    </source>
</evidence>
<dbReference type="Proteomes" id="UP000285832">
    <property type="component" value="Unassembled WGS sequence"/>
</dbReference>
<dbReference type="Proteomes" id="UP000284902">
    <property type="component" value="Unassembled WGS sequence"/>
</dbReference>
<reference evidence="5 6" key="1">
    <citation type="submission" date="2018-08" db="EMBL/GenBank/DDBJ databases">
        <title>A genome reference for cultivated species of the human gut microbiota.</title>
        <authorList>
            <person name="Zou Y."/>
            <person name="Xue W."/>
            <person name="Luo G."/>
        </authorList>
    </citation>
    <scope>NUCLEOTIDE SEQUENCE [LARGE SCALE GENOMIC DNA]</scope>
    <source>
        <strain evidence="4 7">AM09-9</strain>
        <strain evidence="3 6">AM25-1LB</strain>
        <strain evidence="2 5">TF11-7</strain>
    </source>
</reference>
<organism evidence="2 5">
    <name type="scientific">[Ruminococcus] lactaris</name>
    <dbReference type="NCBI Taxonomy" id="46228"/>
    <lineage>
        <taxon>Bacteria</taxon>
        <taxon>Bacillati</taxon>
        <taxon>Bacillota</taxon>
        <taxon>Clostridia</taxon>
        <taxon>Lachnospirales</taxon>
        <taxon>Lachnospiraceae</taxon>
        <taxon>Mediterraneibacter</taxon>
    </lineage>
</organism>
<comment type="caution">
    <text evidence="2">The sequence shown here is derived from an EMBL/GenBank/DDBJ whole genome shotgun (WGS) entry which is preliminary data.</text>
</comment>
<gene>
    <name evidence="4" type="ORF">DW116_12170</name>
    <name evidence="3" type="ORF">DW672_11715</name>
    <name evidence="2" type="ORF">DXD17_14500</name>
</gene>
<keyword evidence="1" id="KW-0812">Transmembrane</keyword>
<dbReference type="EMBL" id="QRMI01000041">
    <property type="protein sequence ID" value="RHJ58007.1"/>
    <property type="molecule type" value="Genomic_DNA"/>
</dbReference>
<dbReference type="EMBL" id="QRHG01000040">
    <property type="protein sequence ID" value="RHF57639.1"/>
    <property type="molecule type" value="Genomic_DNA"/>
</dbReference>
<proteinExistence type="predicted"/>
<dbReference type="GeneID" id="77333356"/>
<feature type="transmembrane region" description="Helical" evidence="1">
    <location>
        <begin position="12"/>
        <end position="45"/>
    </location>
</feature>
<keyword evidence="1" id="KW-0472">Membrane</keyword>
<protein>
    <recommendedName>
        <fullName evidence="8">DUF2232 domain-containing protein</fullName>
    </recommendedName>
</protein>
<evidence type="ECO:0008006" key="8">
    <source>
        <dbReference type="Google" id="ProtNLM"/>
    </source>
</evidence>
<dbReference type="Proteomes" id="UP000260793">
    <property type="component" value="Unassembled WGS sequence"/>
</dbReference>
<keyword evidence="1" id="KW-1133">Transmembrane helix</keyword>
<sequence length="178" mass="20350">MHLKAKRAAFGGLLLAMTVIFMFLGSVIETNTLFLLAAASFFVGVVFREFGQMTGLAFYLSAVLLGFLLAPNKLYVITFAGMGFYIWGREFIWKILERSAGVKRKMQWYRLAKVILFNGLYLPLILGYGELFFGGEISEWLRYSSVLAGQVIFALYDKAYDYVQLQIWGKIRNRLFSE</sequence>
<evidence type="ECO:0000313" key="4">
    <source>
        <dbReference type="EMBL" id="RHJ58007.1"/>
    </source>
</evidence>
<name>A0A3E4LH51_9FIRM</name>
<evidence type="ECO:0000313" key="7">
    <source>
        <dbReference type="Proteomes" id="UP000285832"/>
    </source>
</evidence>
<dbReference type="RefSeq" id="WP_005608867.1">
    <property type="nucleotide sequence ID" value="NZ_CABKOA010000041.1"/>
</dbReference>
<feature type="transmembrane region" description="Helical" evidence="1">
    <location>
        <begin position="57"/>
        <end position="87"/>
    </location>
</feature>
<dbReference type="EMBL" id="QSQN01000068">
    <property type="protein sequence ID" value="RGK36051.1"/>
    <property type="molecule type" value="Genomic_DNA"/>
</dbReference>
<evidence type="ECO:0000313" key="3">
    <source>
        <dbReference type="EMBL" id="RHF57639.1"/>
    </source>
</evidence>